<name>A0A0F9HXU0_9ZZZZ</name>
<dbReference type="InterPro" id="IPR000620">
    <property type="entry name" value="EamA_dom"/>
</dbReference>
<keyword evidence="1" id="KW-0472">Membrane</keyword>
<proteinExistence type="predicted"/>
<feature type="transmembrane region" description="Helical" evidence="1">
    <location>
        <begin position="22"/>
        <end position="43"/>
    </location>
</feature>
<feature type="non-terminal residue" evidence="3">
    <location>
        <position position="1"/>
    </location>
</feature>
<reference evidence="3" key="1">
    <citation type="journal article" date="2015" name="Nature">
        <title>Complex archaea that bridge the gap between prokaryotes and eukaryotes.</title>
        <authorList>
            <person name="Spang A."/>
            <person name="Saw J.H."/>
            <person name="Jorgensen S.L."/>
            <person name="Zaremba-Niedzwiedzka K."/>
            <person name="Martijn J."/>
            <person name="Lind A.E."/>
            <person name="van Eijk R."/>
            <person name="Schleper C."/>
            <person name="Guy L."/>
            <person name="Ettema T.J."/>
        </authorList>
    </citation>
    <scope>NUCLEOTIDE SEQUENCE</scope>
</reference>
<keyword evidence="1" id="KW-0812">Transmembrane</keyword>
<gene>
    <name evidence="3" type="ORF">LCGC14_2009590</name>
</gene>
<dbReference type="GO" id="GO:0016020">
    <property type="term" value="C:membrane"/>
    <property type="evidence" value="ECO:0007669"/>
    <property type="project" value="InterPro"/>
</dbReference>
<evidence type="ECO:0000256" key="1">
    <source>
        <dbReference type="SAM" id="Phobius"/>
    </source>
</evidence>
<sequence length="146" mass="15305">AVRWGAYAVSVRRCLAGYPLRLAFGVISLYTTAGLVVLAALLGDTRALLSLPQREWAMLIGSGLLGIAFGHVLYYRGIHGIGPVVTNGITLIGPFVTYLGAAVFLDERMTVVQLIGGLAVVAGGMALLKARAQVDRAAEGEPDIPD</sequence>
<keyword evidence="1" id="KW-1133">Transmembrane helix</keyword>
<dbReference type="InterPro" id="IPR037185">
    <property type="entry name" value="EmrE-like"/>
</dbReference>
<comment type="caution">
    <text evidence="3">The sequence shown here is derived from an EMBL/GenBank/DDBJ whole genome shotgun (WGS) entry which is preliminary data.</text>
</comment>
<dbReference type="SUPFAM" id="SSF103481">
    <property type="entry name" value="Multidrug resistance efflux transporter EmrE"/>
    <property type="match status" value="1"/>
</dbReference>
<feature type="domain" description="EamA" evidence="2">
    <location>
        <begin position="2"/>
        <end position="123"/>
    </location>
</feature>
<dbReference type="Pfam" id="PF00892">
    <property type="entry name" value="EamA"/>
    <property type="match status" value="1"/>
</dbReference>
<evidence type="ECO:0000313" key="3">
    <source>
        <dbReference type="EMBL" id="KKL79962.1"/>
    </source>
</evidence>
<feature type="transmembrane region" description="Helical" evidence="1">
    <location>
        <begin position="84"/>
        <end position="105"/>
    </location>
</feature>
<dbReference type="AlphaFoldDB" id="A0A0F9HXU0"/>
<feature type="transmembrane region" description="Helical" evidence="1">
    <location>
        <begin position="111"/>
        <end position="128"/>
    </location>
</feature>
<dbReference type="EMBL" id="LAZR01023009">
    <property type="protein sequence ID" value="KKL79962.1"/>
    <property type="molecule type" value="Genomic_DNA"/>
</dbReference>
<accession>A0A0F9HXU0</accession>
<feature type="transmembrane region" description="Helical" evidence="1">
    <location>
        <begin position="55"/>
        <end position="75"/>
    </location>
</feature>
<organism evidence="3">
    <name type="scientific">marine sediment metagenome</name>
    <dbReference type="NCBI Taxonomy" id="412755"/>
    <lineage>
        <taxon>unclassified sequences</taxon>
        <taxon>metagenomes</taxon>
        <taxon>ecological metagenomes</taxon>
    </lineage>
</organism>
<protein>
    <recommendedName>
        <fullName evidence="2">EamA domain-containing protein</fullName>
    </recommendedName>
</protein>
<evidence type="ECO:0000259" key="2">
    <source>
        <dbReference type="Pfam" id="PF00892"/>
    </source>
</evidence>